<comment type="caution">
    <text evidence="1">The sequence shown here is derived from an EMBL/GenBank/DDBJ whole genome shotgun (WGS) entry which is preliminary data.</text>
</comment>
<dbReference type="EMBL" id="CM055752">
    <property type="protein sequence ID" value="KAJ7992473.1"/>
    <property type="molecule type" value="Genomic_DNA"/>
</dbReference>
<evidence type="ECO:0000313" key="1">
    <source>
        <dbReference type="EMBL" id="KAJ7992473.1"/>
    </source>
</evidence>
<reference evidence="1" key="1">
    <citation type="submission" date="2021-05" db="EMBL/GenBank/DDBJ databases">
        <authorList>
            <person name="Pan Q."/>
            <person name="Jouanno E."/>
            <person name="Zahm M."/>
            <person name="Klopp C."/>
            <person name="Cabau C."/>
            <person name="Louis A."/>
            <person name="Berthelot C."/>
            <person name="Parey E."/>
            <person name="Roest Crollius H."/>
            <person name="Montfort J."/>
            <person name="Robinson-Rechavi M."/>
            <person name="Bouchez O."/>
            <person name="Lampietro C."/>
            <person name="Lopez Roques C."/>
            <person name="Donnadieu C."/>
            <person name="Postlethwait J."/>
            <person name="Bobe J."/>
            <person name="Dillon D."/>
            <person name="Chandos A."/>
            <person name="von Hippel F."/>
            <person name="Guiguen Y."/>
        </authorList>
    </citation>
    <scope>NUCLEOTIDE SEQUENCE</scope>
    <source>
        <strain evidence="1">YG-Jan2019</strain>
    </source>
</reference>
<organism evidence="1 2">
    <name type="scientific">Dallia pectoralis</name>
    <name type="common">Alaska blackfish</name>
    <dbReference type="NCBI Taxonomy" id="75939"/>
    <lineage>
        <taxon>Eukaryota</taxon>
        <taxon>Metazoa</taxon>
        <taxon>Chordata</taxon>
        <taxon>Craniata</taxon>
        <taxon>Vertebrata</taxon>
        <taxon>Euteleostomi</taxon>
        <taxon>Actinopterygii</taxon>
        <taxon>Neopterygii</taxon>
        <taxon>Teleostei</taxon>
        <taxon>Protacanthopterygii</taxon>
        <taxon>Esociformes</taxon>
        <taxon>Umbridae</taxon>
        <taxon>Dallia</taxon>
    </lineage>
</organism>
<proteinExistence type="predicted"/>
<keyword evidence="2" id="KW-1185">Reference proteome</keyword>
<protein>
    <submittedName>
        <fullName evidence="1">Uncharacterized protein</fullName>
    </submittedName>
</protein>
<name>A0ACC2FM91_DALPE</name>
<sequence length="136" mass="15388">MGWASWQDPKWFLSSWLPHASFTRAWMRSCRAQCLIQTKMDVLLHLPHMLRSHSAYFTNKLAASGLDWEACVEQQDCLKKRPGRRRIALQSGDFPTGSAVCFPVNQGYLLYLLSPAAAAACDPARAHIWPSKTLQI</sequence>
<evidence type="ECO:0000313" key="2">
    <source>
        <dbReference type="Proteomes" id="UP001157502"/>
    </source>
</evidence>
<gene>
    <name evidence="1" type="ORF">DPEC_G00279040</name>
</gene>
<accession>A0ACC2FM91</accession>
<dbReference type="Proteomes" id="UP001157502">
    <property type="component" value="Chromosome 25"/>
</dbReference>